<dbReference type="InterPro" id="IPR002606">
    <property type="entry name" value="Riboflavin_kinase_bac"/>
</dbReference>
<accession>A0A841IKV5</accession>
<dbReference type="InterPro" id="IPR014729">
    <property type="entry name" value="Rossmann-like_a/b/a_fold"/>
</dbReference>
<evidence type="ECO:0000256" key="9">
    <source>
        <dbReference type="ARBA" id="ARBA00022777"/>
    </source>
</evidence>
<dbReference type="InterPro" id="IPR015864">
    <property type="entry name" value="FAD_synthase"/>
</dbReference>
<evidence type="ECO:0000256" key="13">
    <source>
        <dbReference type="ARBA" id="ARBA00047880"/>
    </source>
</evidence>
<evidence type="ECO:0000259" key="16">
    <source>
        <dbReference type="SMART" id="SM00904"/>
    </source>
</evidence>
<feature type="domain" description="Riboflavin kinase" evidence="16">
    <location>
        <begin position="181"/>
        <end position="313"/>
    </location>
</feature>
<dbReference type="AlphaFoldDB" id="A0A841IKV5"/>
<dbReference type="Pfam" id="PF06574">
    <property type="entry name" value="FAD_syn"/>
    <property type="match status" value="1"/>
</dbReference>
<dbReference type="RefSeq" id="WP_184286964.1">
    <property type="nucleotide sequence ID" value="NZ_JACHJO010000002.1"/>
</dbReference>
<keyword evidence="9 15" id="KW-0418">Kinase</keyword>
<evidence type="ECO:0000256" key="1">
    <source>
        <dbReference type="ARBA" id="ARBA00002121"/>
    </source>
</evidence>
<dbReference type="InterPro" id="IPR015865">
    <property type="entry name" value="Riboflavin_kinase_bac/euk"/>
</dbReference>
<keyword evidence="10 15" id="KW-0274">FAD</keyword>
<evidence type="ECO:0000256" key="3">
    <source>
        <dbReference type="ARBA" id="ARBA00005201"/>
    </source>
</evidence>
<keyword evidence="6 15" id="KW-0808">Transferase</keyword>
<dbReference type="FunFam" id="2.40.30.30:FF:000003">
    <property type="entry name" value="Riboflavin biosynthesis protein"/>
    <property type="match status" value="1"/>
</dbReference>
<dbReference type="SUPFAM" id="SSF52374">
    <property type="entry name" value="Nucleotidylyl transferase"/>
    <property type="match status" value="1"/>
</dbReference>
<dbReference type="GO" id="GO:0008531">
    <property type="term" value="F:riboflavin kinase activity"/>
    <property type="evidence" value="ECO:0007669"/>
    <property type="project" value="UniProtKB-UniRule"/>
</dbReference>
<dbReference type="InterPro" id="IPR023468">
    <property type="entry name" value="Riboflavin_kinase"/>
</dbReference>
<keyword evidence="7 15" id="KW-0548">Nucleotidyltransferase</keyword>
<dbReference type="Gene3D" id="2.40.30.30">
    <property type="entry name" value="Riboflavin kinase-like"/>
    <property type="match status" value="1"/>
</dbReference>
<dbReference type="FunFam" id="3.40.50.620:FF:000021">
    <property type="entry name" value="Riboflavin biosynthesis protein"/>
    <property type="match status" value="1"/>
</dbReference>
<comment type="catalytic activity">
    <reaction evidence="14 15">
        <text>FMN + ATP + H(+) = FAD + diphosphate</text>
        <dbReference type="Rhea" id="RHEA:17237"/>
        <dbReference type="ChEBI" id="CHEBI:15378"/>
        <dbReference type="ChEBI" id="CHEBI:30616"/>
        <dbReference type="ChEBI" id="CHEBI:33019"/>
        <dbReference type="ChEBI" id="CHEBI:57692"/>
        <dbReference type="ChEBI" id="CHEBI:58210"/>
        <dbReference type="EC" id="2.7.7.2"/>
    </reaction>
</comment>
<comment type="caution">
    <text evidence="17">The sequence shown here is derived from an EMBL/GenBank/DDBJ whole genome shotgun (WGS) entry which is preliminary data.</text>
</comment>
<dbReference type="GO" id="GO:0009398">
    <property type="term" value="P:FMN biosynthetic process"/>
    <property type="evidence" value="ECO:0007669"/>
    <property type="project" value="UniProtKB-UniRule"/>
</dbReference>
<dbReference type="InterPro" id="IPR004821">
    <property type="entry name" value="Cyt_trans-like"/>
</dbReference>
<dbReference type="Gene3D" id="3.40.50.620">
    <property type="entry name" value="HUPs"/>
    <property type="match status" value="1"/>
</dbReference>
<gene>
    <name evidence="17" type="ORF">FHS13_000556</name>
</gene>
<keyword evidence="12" id="KW-0511">Multifunctional enzyme</keyword>
<proteinExistence type="inferred from homology"/>
<dbReference type="EMBL" id="JACHJO010000002">
    <property type="protein sequence ID" value="MBB6118624.1"/>
    <property type="molecule type" value="Genomic_DNA"/>
</dbReference>
<dbReference type="SMART" id="SM00904">
    <property type="entry name" value="Flavokinase"/>
    <property type="match status" value="1"/>
</dbReference>
<dbReference type="PANTHER" id="PTHR22749:SF6">
    <property type="entry name" value="RIBOFLAVIN KINASE"/>
    <property type="match status" value="1"/>
</dbReference>
<dbReference type="InterPro" id="IPR023465">
    <property type="entry name" value="Riboflavin_kinase_dom_sf"/>
</dbReference>
<sequence>MRRWDGPEDVPSDWGRSVVAVGVFDGVHRGHQTLLETAVGRGRELGLPVVVVTFDPHPEAVVRGTVPPMLTQVDRRIELLGSHGAEAVCVVPFTRDLSALSPEEFVQRILVGRLHAAAVVVGEDFRFGHRASGDVGVLAKLGEVHGFTTDGVPLVADGETITSTRVRGLLLDGAVAEATRLLGRAHRVEGTVVHGAARGRDLLGFPTANMDLPPDTAVPGDGVYAGWLSRSEPLEDQESRWPAAISVGTNPTFDGALRTVEAYALDRDDLELYGVRMTVDFTERIRGQERFDDIGELIAAMRRDVGKCRTVLGLG</sequence>
<keyword evidence="5 15" id="KW-0288">FMN</keyword>
<evidence type="ECO:0000256" key="10">
    <source>
        <dbReference type="ARBA" id="ARBA00022827"/>
    </source>
</evidence>
<evidence type="ECO:0000256" key="2">
    <source>
        <dbReference type="ARBA" id="ARBA00004726"/>
    </source>
</evidence>
<name>A0A841IKV5_9ACTN</name>
<keyword evidence="18" id="KW-1185">Reference proteome</keyword>
<dbReference type="GO" id="GO:0009231">
    <property type="term" value="P:riboflavin biosynthetic process"/>
    <property type="evidence" value="ECO:0007669"/>
    <property type="project" value="InterPro"/>
</dbReference>
<comment type="catalytic activity">
    <reaction evidence="13 15">
        <text>riboflavin + ATP = FMN + ADP + H(+)</text>
        <dbReference type="Rhea" id="RHEA:14357"/>
        <dbReference type="ChEBI" id="CHEBI:15378"/>
        <dbReference type="ChEBI" id="CHEBI:30616"/>
        <dbReference type="ChEBI" id="CHEBI:57986"/>
        <dbReference type="ChEBI" id="CHEBI:58210"/>
        <dbReference type="ChEBI" id="CHEBI:456216"/>
        <dbReference type="EC" id="2.7.1.26"/>
    </reaction>
</comment>
<dbReference type="SUPFAM" id="SSF82114">
    <property type="entry name" value="Riboflavin kinase-like"/>
    <property type="match status" value="1"/>
</dbReference>
<evidence type="ECO:0000313" key="17">
    <source>
        <dbReference type="EMBL" id="MBB6118624.1"/>
    </source>
</evidence>
<dbReference type="GO" id="GO:0003919">
    <property type="term" value="F:FMN adenylyltransferase activity"/>
    <property type="evidence" value="ECO:0007669"/>
    <property type="project" value="UniProtKB-UniRule"/>
</dbReference>
<protein>
    <recommendedName>
        <fullName evidence="15">Riboflavin biosynthesis protein</fullName>
    </recommendedName>
    <domain>
        <recommendedName>
            <fullName evidence="15">Riboflavin kinase</fullName>
            <ecNumber evidence="15">2.7.1.26</ecNumber>
        </recommendedName>
        <alternativeName>
            <fullName evidence="15">Flavokinase</fullName>
        </alternativeName>
    </domain>
    <domain>
        <recommendedName>
            <fullName evidence="15">FMN adenylyltransferase</fullName>
            <ecNumber evidence="15">2.7.7.2</ecNumber>
        </recommendedName>
        <alternativeName>
            <fullName evidence="15">FAD pyrophosphorylase</fullName>
        </alternativeName>
        <alternativeName>
            <fullName evidence="15">FAD synthase</fullName>
        </alternativeName>
    </domain>
</protein>
<dbReference type="Proteomes" id="UP000536604">
    <property type="component" value="Unassembled WGS sequence"/>
</dbReference>
<dbReference type="UniPathway" id="UPA00276">
    <property type="reaction ID" value="UER00406"/>
</dbReference>
<evidence type="ECO:0000256" key="14">
    <source>
        <dbReference type="ARBA" id="ARBA00049494"/>
    </source>
</evidence>
<evidence type="ECO:0000256" key="12">
    <source>
        <dbReference type="ARBA" id="ARBA00023268"/>
    </source>
</evidence>
<dbReference type="NCBIfam" id="TIGR00083">
    <property type="entry name" value="ribF"/>
    <property type="match status" value="1"/>
</dbReference>
<comment type="pathway">
    <text evidence="2 15">Cofactor biosynthesis; FAD biosynthesis; FAD from FMN: step 1/1.</text>
</comment>
<dbReference type="PIRSF" id="PIRSF004491">
    <property type="entry name" value="FAD_Synth"/>
    <property type="match status" value="1"/>
</dbReference>
<dbReference type="PANTHER" id="PTHR22749">
    <property type="entry name" value="RIBOFLAVIN KINASE/FMN ADENYLYLTRANSFERASE"/>
    <property type="match status" value="1"/>
</dbReference>
<reference evidence="17 18" key="1">
    <citation type="submission" date="2020-08" db="EMBL/GenBank/DDBJ databases">
        <title>Genomic Encyclopedia of Type Strains, Phase III (KMG-III): the genomes of soil and plant-associated and newly described type strains.</title>
        <authorList>
            <person name="Whitman W."/>
        </authorList>
    </citation>
    <scope>NUCLEOTIDE SEQUENCE [LARGE SCALE GENOMIC DNA]</scope>
    <source>
        <strain evidence="17 18">CECT 8712</strain>
    </source>
</reference>
<comment type="function">
    <text evidence="1">Catalyzes the phosphorylation of riboflavin to FMN followed by the adenylation of FMN to FAD.</text>
</comment>
<comment type="similarity">
    <text evidence="15">Belongs to the ribF family.</text>
</comment>
<dbReference type="EC" id="2.7.7.2" evidence="15"/>
<evidence type="ECO:0000256" key="7">
    <source>
        <dbReference type="ARBA" id="ARBA00022695"/>
    </source>
</evidence>
<evidence type="ECO:0000256" key="8">
    <source>
        <dbReference type="ARBA" id="ARBA00022741"/>
    </source>
</evidence>
<dbReference type="EC" id="2.7.1.26" evidence="15"/>
<evidence type="ECO:0000256" key="5">
    <source>
        <dbReference type="ARBA" id="ARBA00022643"/>
    </source>
</evidence>
<keyword evidence="11 15" id="KW-0067">ATP-binding</keyword>
<comment type="pathway">
    <text evidence="3 15">Cofactor biosynthesis; FMN biosynthesis; FMN from riboflavin (ATP route): step 1/1.</text>
</comment>
<keyword evidence="8 15" id="KW-0547">Nucleotide-binding</keyword>
<evidence type="ECO:0000256" key="4">
    <source>
        <dbReference type="ARBA" id="ARBA00022630"/>
    </source>
</evidence>
<evidence type="ECO:0000256" key="11">
    <source>
        <dbReference type="ARBA" id="ARBA00022840"/>
    </source>
</evidence>
<dbReference type="Pfam" id="PF01687">
    <property type="entry name" value="Flavokinase"/>
    <property type="match status" value="1"/>
</dbReference>
<dbReference type="CDD" id="cd02064">
    <property type="entry name" value="FAD_synthetase_N"/>
    <property type="match status" value="1"/>
</dbReference>
<dbReference type="NCBIfam" id="TIGR00125">
    <property type="entry name" value="cyt_tran_rel"/>
    <property type="match status" value="1"/>
</dbReference>
<evidence type="ECO:0000256" key="6">
    <source>
        <dbReference type="ARBA" id="ARBA00022679"/>
    </source>
</evidence>
<dbReference type="GO" id="GO:0006747">
    <property type="term" value="P:FAD biosynthetic process"/>
    <property type="evidence" value="ECO:0007669"/>
    <property type="project" value="UniProtKB-UniRule"/>
</dbReference>
<dbReference type="NCBIfam" id="NF004160">
    <property type="entry name" value="PRK05627.1-3"/>
    <property type="match status" value="1"/>
</dbReference>
<evidence type="ECO:0000256" key="15">
    <source>
        <dbReference type="PIRNR" id="PIRNR004491"/>
    </source>
</evidence>
<organism evidence="17 18">
    <name type="scientific">Nocardiopsis algeriensis</name>
    <dbReference type="NCBI Taxonomy" id="1478215"/>
    <lineage>
        <taxon>Bacteria</taxon>
        <taxon>Bacillati</taxon>
        <taxon>Actinomycetota</taxon>
        <taxon>Actinomycetes</taxon>
        <taxon>Streptosporangiales</taxon>
        <taxon>Nocardiopsidaceae</taxon>
        <taxon>Nocardiopsis</taxon>
    </lineage>
</organism>
<dbReference type="UniPathway" id="UPA00277">
    <property type="reaction ID" value="UER00407"/>
</dbReference>
<keyword evidence="4 15" id="KW-0285">Flavoprotein</keyword>
<evidence type="ECO:0000313" key="18">
    <source>
        <dbReference type="Proteomes" id="UP000536604"/>
    </source>
</evidence>
<dbReference type="GO" id="GO:0005524">
    <property type="term" value="F:ATP binding"/>
    <property type="evidence" value="ECO:0007669"/>
    <property type="project" value="UniProtKB-UniRule"/>
</dbReference>